<dbReference type="GO" id="GO:0005576">
    <property type="term" value="C:extracellular region"/>
    <property type="evidence" value="ECO:0007669"/>
    <property type="project" value="UniProtKB-SubCell"/>
</dbReference>
<dbReference type="GO" id="GO:0001786">
    <property type="term" value="F:phosphatidylserine binding"/>
    <property type="evidence" value="ECO:0007669"/>
    <property type="project" value="TreeGrafter"/>
</dbReference>
<dbReference type="InterPro" id="IPR018502">
    <property type="entry name" value="Annexin_repeat"/>
</dbReference>
<evidence type="ECO:0000256" key="5">
    <source>
        <dbReference type="ARBA" id="ARBA00023216"/>
    </source>
</evidence>
<dbReference type="STRING" id="6216.A0A0R3SVL0"/>
<name>A0A0R3SVL0_HYMDI</name>
<dbReference type="GO" id="GO:0005737">
    <property type="term" value="C:cytoplasm"/>
    <property type="evidence" value="ECO:0007669"/>
    <property type="project" value="TreeGrafter"/>
</dbReference>
<dbReference type="SMART" id="SM00335">
    <property type="entry name" value="ANX"/>
    <property type="match status" value="3"/>
</dbReference>
<evidence type="ECO:0000256" key="2">
    <source>
        <dbReference type="ARBA" id="ARBA00007831"/>
    </source>
</evidence>
<dbReference type="GO" id="GO:0005886">
    <property type="term" value="C:plasma membrane"/>
    <property type="evidence" value="ECO:0007669"/>
    <property type="project" value="TreeGrafter"/>
</dbReference>
<dbReference type="Gene3D" id="1.10.220.10">
    <property type="entry name" value="Annexin"/>
    <property type="match status" value="4"/>
</dbReference>
<dbReference type="OrthoDB" id="37886at2759"/>
<organism evidence="8">
    <name type="scientific">Hymenolepis diminuta</name>
    <name type="common">Rat tapeworm</name>
    <dbReference type="NCBI Taxonomy" id="6216"/>
    <lineage>
        <taxon>Eukaryota</taxon>
        <taxon>Metazoa</taxon>
        <taxon>Spiralia</taxon>
        <taxon>Lophotrochozoa</taxon>
        <taxon>Platyhelminthes</taxon>
        <taxon>Cestoda</taxon>
        <taxon>Eucestoda</taxon>
        <taxon>Cyclophyllidea</taxon>
        <taxon>Hymenolepididae</taxon>
        <taxon>Hymenolepis</taxon>
    </lineage>
</organism>
<dbReference type="SUPFAM" id="SSF47874">
    <property type="entry name" value="Annexin"/>
    <property type="match status" value="1"/>
</dbReference>
<dbReference type="Pfam" id="PF00191">
    <property type="entry name" value="Annexin"/>
    <property type="match status" value="3"/>
</dbReference>
<dbReference type="GO" id="GO:0005544">
    <property type="term" value="F:calcium-dependent phospholipid binding"/>
    <property type="evidence" value="ECO:0007669"/>
    <property type="project" value="InterPro"/>
</dbReference>
<accession>A0A0R3SVL0</accession>
<dbReference type="PROSITE" id="PS51897">
    <property type="entry name" value="ANNEXIN_2"/>
    <property type="match status" value="3"/>
</dbReference>
<comment type="similarity">
    <text evidence="2">Belongs to the annexin family.</text>
</comment>
<dbReference type="PRINTS" id="PR00196">
    <property type="entry name" value="ANNEXIN"/>
</dbReference>
<reference evidence="8" key="1">
    <citation type="submission" date="2017-02" db="UniProtKB">
        <authorList>
            <consortium name="WormBaseParasite"/>
        </authorList>
    </citation>
    <scope>IDENTIFICATION</scope>
</reference>
<sequence>MPNDLSLIPNANYTISTAMNADTSPRSPCQFYDVNGKPFRPTLKPHPNFDVHADVDVLCKSMRCWGTDEDAIIKILGKRTNEQRMQIVSAYKAKYGRELAKDLEGDLSGHFKDCCILLTECPYYLMAKSLYYAFKGVGTNENTIIEILVGCYNEELEKLKQAYIYVLRDKGIKDPKRNLESDLRCETSGYFGKMVLQMLKSKERDPSEEKIRRGLEAIVNEDEVSKVVKQITDAIEKKKNTPALLFNAFSNKNPWEIAAMENEYKRASGKSLVKAIPEVVEGEFGTLLIAMVEHAVNRPKFYSEALYHSMVGAGTRDYLLMRVLILRSEIDLVDIKETFDKDHKSLADWIKGDTSGDYEKLLLTLLNESGE</sequence>
<dbReference type="GO" id="GO:0012506">
    <property type="term" value="C:vesicle membrane"/>
    <property type="evidence" value="ECO:0007669"/>
    <property type="project" value="TreeGrafter"/>
</dbReference>
<dbReference type="GO" id="GO:0005509">
    <property type="term" value="F:calcium ion binding"/>
    <property type="evidence" value="ECO:0007669"/>
    <property type="project" value="InterPro"/>
</dbReference>
<dbReference type="PANTHER" id="PTHR10502:SF102">
    <property type="entry name" value="ANNEXIN B11"/>
    <property type="match status" value="1"/>
</dbReference>
<evidence type="ECO:0000313" key="8">
    <source>
        <dbReference type="WBParaSite" id="HDID_0000962301-mRNA-1"/>
    </source>
</evidence>
<dbReference type="GO" id="GO:0005634">
    <property type="term" value="C:nucleus"/>
    <property type="evidence" value="ECO:0007669"/>
    <property type="project" value="TreeGrafter"/>
</dbReference>
<dbReference type="InterPro" id="IPR001464">
    <property type="entry name" value="Annexin"/>
</dbReference>
<evidence type="ECO:0000256" key="3">
    <source>
        <dbReference type="ARBA" id="ARBA00022525"/>
    </source>
</evidence>
<dbReference type="FunFam" id="1.10.220.10:FF:000001">
    <property type="entry name" value="Annexin"/>
    <property type="match status" value="1"/>
</dbReference>
<keyword evidence="4" id="KW-0677">Repeat</keyword>
<reference evidence="6 7" key="2">
    <citation type="submission" date="2018-11" db="EMBL/GenBank/DDBJ databases">
        <authorList>
            <consortium name="Pathogen Informatics"/>
        </authorList>
    </citation>
    <scope>NUCLEOTIDE SEQUENCE [LARGE SCALE GENOMIC DNA]</scope>
</reference>
<evidence type="ECO:0000256" key="4">
    <source>
        <dbReference type="ARBA" id="ARBA00022737"/>
    </source>
</evidence>
<evidence type="ECO:0000313" key="7">
    <source>
        <dbReference type="Proteomes" id="UP000274504"/>
    </source>
</evidence>
<dbReference type="Proteomes" id="UP000274504">
    <property type="component" value="Unassembled WGS sequence"/>
</dbReference>
<dbReference type="InterPro" id="IPR037104">
    <property type="entry name" value="Annexin_sf"/>
</dbReference>
<dbReference type="AlphaFoldDB" id="A0A0R3SVL0"/>
<protein>
    <submittedName>
        <fullName evidence="8">Annexin</fullName>
    </submittedName>
</protein>
<dbReference type="WBParaSite" id="HDID_0000962301-mRNA-1">
    <property type="protein sequence ID" value="HDID_0000962301-mRNA-1"/>
    <property type="gene ID" value="HDID_0000962301"/>
</dbReference>
<gene>
    <name evidence="6" type="ORF">HDID_LOCUS9621</name>
</gene>
<proteinExistence type="inferred from homology"/>
<keyword evidence="3" id="KW-0964">Secreted</keyword>
<evidence type="ECO:0000256" key="1">
    <source>
        <dbReference type="ARBA" id="ARBA00004613"/>
    </source>
</evidence>
<dbReference type="EMBL" id="UYSG01011345">
    <property type="protein sequence ID" value="VDL62006.1"/>
    <property type="molecule type" value="Genomic_DNA"/>
</dbReference>
<evidence type="ECO:0000313" key="6">
    <source>
        <dbReference type="EMBL" id="VDL62006.1"/>
    </source>
</evidence>
<keyword evidence="5" id="KW-0041">Annexin</keyword>
<dbReference type="PANTHER" id="PTHR10502">
    <property type="entry name" value="ANNEXIN"/>
    <property type="match status" value="1"/>
</dbReference>
<comment type="subcellular location">
    <subcellularLocation>
        <location evidence="1">Secreted</location>
    </subcellularLocation>
</comment>
<dbReference type="FunFam" id="1.10.220.10:FF:000005">
    <property type="entry name" value="Annexin"/>
    <property type="match status" value="1"/>
</dbReference>